<comment type="similarity">
    <text evidence="12">Belongs to the G-protein coupled receptor 1 family.</text>
</comment>
<evidence type="ECO:0000256" key="10">
    <source>
        <dbReference type="ARBA" id="ARBA00023180"/>
    </source>
</evidence>
<evidence type="ECO:0000313" key="16">
    <source>
        <dbReference type="Proteomes" id="UP000586926"/>
    </source>
</evidence>
<comment type="caution">
    <text evidence="15">The sequence shown here is derived from an EMBL/GenBank/DDBJ whole genome shotgun (WGS) entry which is preliminary data.</text>
</comment>
<evidence type="ECO:0000256" key="8">
    <source>
        <dbReference type="ARBA" id="ARBA00023136"/>
    </source>
</evidence>
<dbReference type="FunFam" id="1.20.1070.10:FF:000010">
    <property type="entry name" value="Olfactory receptor"/>
    <property type="match status" value="1"/>
</dbReference>
<evidence type="ECO:0000256" key="13">
    <source>
        <dbReference type="RuleBase" id="RU363047"/>
    </source>
</evidence>
<feature type="transmembrane region" description="Helical" evidence="13">
    <location>
        <begin position="66"/>
        <end position="85"/>
    </location>
</feature>
<feature type="transmembrane region" description="Helical" evidence="13">
    <location>
        <begin position="271"/>
        <end position="291"/>
    </location>
</feature>
<dbReference type="AlphaFoldDB" id="A0A7K7X8D9"/>
<proteinExistence type="inferred from homology"/>
<keyword evidence="5 13" id="KW-0552">Olfaction</keyword>
<keyword evidence="8 13" id="KW-0472">Membrane</keyword>
<organism evidence="15 16">
    <name type="scientific">Mohoua ochrocephala</name>
    <dbReference type="NCBI Taxonomy" id="874463"/>
    <lineage>
        <taxon>Eukaryota</taxon>
        <taxon>Metazoa</taxon>
        <taxon>Chordata</taxon>
        <taxon>Craniata</taxon>
        <taxon>Vertebrata</taxon>
        <taxon>Euteleostomi</taxon>
        <taxon>Archelosauria</taxon>
        <taxon>Archosauria</taxon>
        <taxon>Dinosauria</taxon>
        <taxon>Saurischia</taxon>
        <taxon>Theropoda</taxon>
        <taxon>Coelurosauria</taxon>
        <taxon>Aves</taxon>
        <taxon>Neognathae</taxon>
        <taxon>Neoaves</taxon>
        <taxon>Telluraves</taxon>
        <taxon>Australaves</taxon>
        <taxon>Passeriformes</taxon>
        <taxon>Meliphagoidea</taxon>
        <taxon>Acanthizidae</taxon>
        <taxon>Mohoua</taxon>
    </lineage>
</organism>
<evidence type="ECO:0000313" key="15">
    <source>
        <dbReference type="EMBL" id="NXA61936.1"/>
    </source>
</evidence>
<evidence type="ECO:0000256" key="2">
    <source>
        <dbReference type="ARBA" id="ARBA00022475"/>
    </source>
</evidence>
<keyword evidence="10" id="KW-0325">Glycoprotein</keyword>
<feature type="transmembrane region" description="Helical" evidence="13">
    <location>
        <begin position="237"/>
        <end position="259"/>
    </location>
</feature>
<keyword evidence="11 12" id="KW-0807">Transducer</keyword>
<keyword evidence="7 12" id="KW-0297">G-protein coupled receptor</keyword>
<feature type="non-terminal residue" evidence="15">
    <location>
        <position position="1"/>
    </location>
</feature>
<keyword evidence="9 12" id="KW-0675">Receptor</keyword>
<gene>
    <name evidence="15" type="primary">Olfr49</name>
    <name evidence="15" type="ORF">MOHOCH_R07362</name>
</gene>
<dbReference type="PANTHER" id="PTHR26454:SF2">
    <property type="entry name" value="OLFACTORY RECEPTOR 6E1"/>
    <property type="match status" value="1"/>
</dbReference>
<feature type="domain" description="G-protein coupled receptors family 1 profile" evidence="14">
    <location>
        <begin position="40"/>
        <end position="289"/>
    </location>
</feature>
<keyword evidence="3 13" id="KW-0716">Sensory transduction</keyword>
<dbReference type="InterPro" id="IPR000725">
    <property type="entry name" value="Olfact_rcpt"/>
</dbReference>
<evidence type="ECO:0000256" key="7">
    <source>
        <dbReference type="ARBA" id="ARBA00023040"/>
    </source>
</evidence>
<sequence>VPMNHTTVVEFVLLGLADSRRLEITLFLFLVVAYFLILLGNFSVIGITLVNNLLQTPMYYFLRNFALLEITFTSTFMPSTLYSLLTERKTISLPGCFLQMMFFYCLGTCTLFHMAVMSVDRYVAICHPLRYTAVMNHRFCLQLILSCWAVSFLLMFPPTILTVQLPFCGPNVMNHFYCDTSLLLQLSCTDTGFIEELMFVVLIIILPGTLIVTAVSYGCIIVTILHIPSSAGRKKAFSTCSAHLTVVLVFYSTCLYRYIHPAQRGGRDSDKVLSLFFSVLTQTLNPYIYSLRNEQVKQALKESILKFSGS</sequence>
<dbReference type="InterPro" id="IPR000276">
    <property type="entry name" value="GPCR_Rhodpsn"/>
</dbReference>
<evidence type="ECO:0000256" key="4">
    <source>
        <dbReference type="ARBA" id="ARBA00022692"/>
    </source>
</evidence>
<feature type="transmembrane region" description="Helical" evidence="13">
    <location>
        <begin position="24"/>
        <end position="54"/>
    </location>
</feature>
<feature type="non-terminal residue" evidence="15">
    <location>
        <position position="310"/>
    </location>
</feature>
<dbReference type="Proteomes" id="UP000586926">
    <property type="component" value="Unassembled WGS sequence"/>
</dbReference>
<dbReference type="SUPFAM" id="SSF81321">
    <property type="entry name" value="Family A G protein-coupled receptor-like"/>
    <property type="match status" value="1"/>
</dbReference>
<evidence type="ECO:0000256" key="1">
    <source>
        <dbReference type="ARBA" id="ARBA00004651"/>
    </source>
</evidence>
<evidence type="ECO:0000256" key="5">
    <source>
        <dbReference type="ARBA" id="ARBA00022725"/>
    </source>
</evidence>
<name>A0A7K7X8D9_9PASS</name>
<dbReference type="GO" id="GO:0004930">
    <property type="term" value="F:G protein-coupled receptor activity"/>
    <property type="evidence" value="ECO:0007669"/>
    <property type="project" value="UniProtKB-KW"/>
</dbReference>
<dbReference type="Pfam" id="PF13853">
    <property type="entry name" value="7tm_4"/>
    <property type="match status" value="1"/>
</dbReference>
<keyword evidence="16" id="KW-1185">Reference proteome</keyword>
<keyword evidence="6 13" id="KW-1133">Transmembrane helix</keyword>
<evidence type="ECO:0000256" key="11">
    <source>
        <dbReference type="ARBA" id="ARBA00023224"/>
    </source>
</evidence>
<dbReference type="PANTHER" id="PTHR26454">
    <property type="entry name" value="OLFACTORY RECEPTOR"/>
    <property type="match status" value="1"/>
</dbReference>
<accession>A0A7K7X8D9</accession>
<dbReference type="Gene3D" id="1.20.1070.10">
    <property type="entry name" value="Rhodopsin 7-helix transmembrane proteins"/>
    <property type="match status" value="1"/>
</dbReference>
<dbReference type="GO" id="GO:0005886">
    <property type="term" value="C:plasma membrane"/>
    <property type="evidence" value="ECO:0007669"/>
    <property type="project" value="UniProtKB-SubCell"/>
</dbReference>
<dbReference type="PROSITE" id="PS50262">
    <property type="entry name" value="G_PROTEIN_RECEP_F1_2"/>
    <property type="match status" value="1"/>
</dbReference>
<evidence type="ECO:0000256" key="9">
    <source>
        <dbReference type="ARBA" id="ARBA00023170"/>
    </source>
</evidence>
<dbReference type="GO" id="GO:0004984">
    <property type="term" value="F:olfactory receptor activity"/>
    <property type="evidence" value="ECO:0007669"/>
    <property type="project" value="InterPro"/>
</dbReference>
<evidence type="ECO:0000259" key="14">
    <source>
        <dbReference type="PROSITE" id="PS50262"/>
    </source>
</evidence>
<dbReference type="CDD" id="cd15912">
    <property type="entry name" value="7tmA_OR6C-like"/>
    <property type="match status" value="1"/>
</dbReference>
<dbReference type="PRINTS" id="PR00245">
    <property type="entry name" value="OLFACTORYR"/>
</dbReference>
<feature type="transmembrane region" description="Helical" evidence="13">
    <location>
        <begin position="139"/>
        <end position="156"/>
    </location>
</feature>
<protein>
    <recommendedName>
        <fullName evidence="13">Olfactory receptor</fullName>
    </recommendedName>
</protein>
<feature type="transmembrane region" description="Helical" evidence="13">
    <location>
        <begin position="197"/>
        <end position="225"/>
    </location>
</feature>
<reference evidence="15 16" key="1">
    <citation type="submission" date="2019-09" db="EMBL/GenBank/DDBJ databases">
        <title>Bird 10,000 Genomes (B10K) Project - Family phase.</title>
        <authorList>
            <person name="Zhang G."/>
        </authorList>
    </citation>
    <scope>NUCLEOTIDE SEQUENCE [LARGE SCALE GENOMIC DNA]</scope>
    <source>
        <strain evidence="15">B10K-DU-030-22</strain>
        <tissue evidence="15">Blood</tissue>
    </source>
</reference>
<keyword evidence="2 13" id="KW-1003">Cell membrane</keyword>
<dbReference type="InterPro" id="IPR017452">
    <property type="entry name" value="GPCR_Rhodpsn_7TM"/>
</dbReference>
<feature type="transmembrane region" description="Helical" evidence="13">
    <location>
        <begin position="97"/>
        <end position="119"/>
    </location>
</feature>
<comment type="subcellular location">
    <subcellularLocation>
        <location evidence="1 13">Cell membrane</location>
        <topology evidence="1 13">Multi-pass membrane protein</topology>
    </subcellularLocation>
</comment>
<dbReference type="EMBL" id="VZTA01009004">
    <property type="protein sequence ID" value="NXA61936.1"/>
    <property type="molecule type" value="Genomic_DNA"/>
</dbReference>
<dbReference type="PRINTS" id="PR00237">
    <property type="entry name" value="GPCRRHODOPSN"/>
</dbReference>
<evidence type="ECO:0000256" key="6">
    <source>
        <dbReference type="ARBA" id="ARBA00022989"/>
    </source>
</evidence>
<evidence type="ECO:0000256" key="12">
    <source>
        <dbReference type="RuleBase" id="RU000688"/>
    </source>
</evidence>
<dbReference type="PROSITE" id="PS00237">
    <property type="entry name" value="G_PROTEIN_RECEP_F1_1"/>
    <property type="match status" value="1"/>
</dbReference>
<dbReference type="InterPro" id="IPR047132">
    <property type="entry name" value="Olfact_rcpt_6C-like"/>
</dbReference>
<evidence type="ECO:0000256" key="3">
    <source>
        <dbReference type="ARBA" id="ARBA00022606"/>
    </source>
</evidence>
<keyword evidence="4 12" id="KW-0812">Transmembrane</keyword>